<accession>A0AAV0PEI7</accession>
<comment type="caution">
    <text evidence="1">The sequence shown here is derived from an EMBL/GenBank/DDBJ whole genome shotgun (WGS) entry which is preliminary data.</text>
</comment>
<evidence type="ECO:0000313" key="2">
    <source>
        <dbReference type="Proteomes" id="UP001154282"/>
    </source>
</evidence>
<dbReference type="EMBL" id="CAMGYJ010000008">
    <property type="protein sequence ID" value="CAI0468992.1"/>
    <property type="molecule type" value="Genomic_DNA"/>
</dbReference>
<evidence type="ECO:0000313" key="1">
    <source>
        <dbReference type="EMBL" id="CAI0468992.1"/>
    </source>
</evidence>
<dbReference type="Proteomes" id="UP001154282">
    <property type="component" value="Unassembled WGS sequence"/>
</dbReference>
<sequence>MVNLSVSSVFFPFRFLAFFLQPFQFRDHLSRIRQSEFLKALGRTRELEQRRPSTMAVWLVEEEIVGSRTNPRIALLIFVCVPVNLVSLRGAAGAKLRQRRSGDATDAGRQEGISGSCGGAALYIAAYAHG</sequence>
<protein>
    <submittedName>
        <fullName evidence="1">Uncharacterized protein</fullName>
    </submittedName>
</protein>
<proteinExistence type="predicted"/>
<reference evidence="1" key="1">
    <citation type="submission" date="2022-08" db="EMBL/GenBank/DDBJ databases">
        <authorList>
            <person name="Gutierrez-Valencia J."/>
        </authorList>
    </citation>
    <scope>NUCLEOTIDE SEQUENCE</scope>
</reference>
<keyword evidence="2" id="KW-1185">Reference proteome</keyword>
<organism evidence="1 2">
    <name type="scientific">Linum tenue</name>
    <dbReference type="NCBI Taxonomy" id="586396"/>
    <lineage>
        <taxon>Eukaryota</taxon>
        <taxon>Viridiplantae</taxon>
        <taxon>Streptophyta</taxon>
        <taxon>Embryophyta</taxon>
        <taxon>Tracheophyta</taxon>
        <taxon>Spermatophyta</taxon>
        <taxon>Magnoliopsida</taxon>
        <taxon>eudicotyledons</taxon>
        <taxon>Gunneridae</taxon>
        <taxon>Pentapetalae</taxon>
        <taxon>rosids</taxon>
        <taxon>fabids</taxon>
        <taxon>Malpighiales</taxon>
        <taxon>Linaceae</taxon>
        <taxon>Linum</taxon>
    </lineage>
</organism>
<name>A0AAV0PEI7_9ROSI</name>
<dbReference type="AlphaFoldDB" id="A0AAV0PEI7"/>
<gene>
    <name evidence="1" type="ORF">LITE_LOCUS38014</name>
</gene>